<dbReference type="InterPro" id="IPR036388">
    <property type="entry name" value="WH-like_DNA-bd_sf"/>
</dbReference>
<dbReference type="SUPFAM" id="SSF53850">
    <property type="entry name" value="Periplasmic binding protein-like II"/>
    <property type="match status" value="1"/>
</dbReference>
<reference evidence="7" key="1">
    <citation type="journal article" date="2019" name="Int. J. Syst. Evol. Microbiol.">
        <title>The Global Catalogue of Microorganisms (GCM) 10K type strain sequencing project: providing services to taxonomists for standard genome sequencing and annotation.</title>
        <authorList>
            <consortium name="The Broad Institute Genomics Platform"/>
            <consortium name="The Broad Institute Genome Sequencing Center for Infectious Disease"/>
            <person name="Wu L."/>
            <person name="Ma J."/>
        </authorList>
    </citation>
    <scope>NUCLEOTIDE SEQUENCE [LARGE SCALE GENOMIC DNA]</scope>
    <source>
        <strain evidence="7">JCM 16242</strain>
    </source>
</reference>
<dbReference type="InterPro" id="IPR036390">
    <property type="entry name" value="WH_DNA-bd_sf"/>
</dbReference>
<dbReference type="CDD" id="cd08414">
    <property type="entry name" value="PBP2_LTTR_aromatics_like"/>
    <property type="match status" value="1"/>
</dbReference>
<keyword evidence="2" id="KW-0805">Transcription regulation</keyword>
<evidence type="ECO:0000259" key="5">
    <source>
        <dbReference type="PROSITE" id="PS50931"/>
    </source>
</evidence>
<dbReference type="Gene3D" id="3.40.190.10">
    <property type="entry name" value="Periplasmic binding protein-like II"/>
    <property type="match status" value="2"/>
</dbReference>
<proteinExistence type="inferred from homology"/>
<dbReference type="EMBL" id="BAAAFO010000001">
    <property type="protein sequence ID" value="GAA0243274.1"/>
    <property type="molecule type" value="Genomic_DNA"/>
</dbReference>
<evidence type="ECO:0000313" key="7">
    <source>
        <dbReference type="Proteomes" id="UP001500657"/>
    </source>
</evidence>
<dbReference type="PANTHER" id="PTHR30346">
    <property type="entry name" value="TRANSCRIPTIONAL DUAL REGULATOR HCAR-RELATED"/>
    <property type="match status" value="1"/>
</dbReference>
<evidence type="ECO:0000256" key="2">
    <source>
        <dbReference type="ARBA" id="ARBA00023015"/>
    </source>
</evidence>
<keyword evidence="7" id="KW-1185">Reference proteome</keyword>
<comment type="caution">
    <text evidence="6">The sequence shown here is derived from an EMBL/GenBank/DDBJ whole genome shotgun (WGS) entry which is preliminary data.</text>
</comment>
<dbReference type="InterPro" id="IPR005119">
    <property type="entry name" value="LysR_subst-bd"/>
</dbReference>
<dbReference type="SUPFAM" id="SSF46785">
    <property type="entry name" value="Winged helix' DNA-binding domain"/>
    <property type="match status" value="1"/>
</dbReference>
<gene>
    <name evidence="6" type="ORF">GCM10009126_06210</name>
</gene>
<sequence length="303" mass="32961">MELRQLRYFAAIVEEGGFSRAAERLHVSQPPLSTQIRNLETELGVQLLERSNRGVALTTAGTVFYDEAQAVLARLEHARQKVQQTDRGDIGMLSIGFVSIADYGILPPALKSFRARFPRVEVQLHELTTDAQIRELRAARLDLGIALAPVDEPDLAFKGVMREELVLAAPAGDPAAKGDGPISLRSLSKASFIVPPREVASGLYDLTISHCHASGFAPQITQHARQMQTVIGLVSSGMGIALVPSSVRNLQRPGVRYRPLRGKPAFIELGILRLRNAASPLADNFIAALRTAATERRPRKPAA</sequence>
<dbReference type="InterPro" id="IPR000847">
    <property type="entry name" value="LysR_HTH_N"/>
</dbReference>
<keyword evidence="4" id="KW-0804">Transcription</keyword>
<evidence type="ECO:0000256" key="1">
    <source>
        <dbReference type="ARBA" id="ARBA00009437"/>
    </source>
</evidence>
<dbReference type="Proteomes" id="UP001500657">
    <property type="component" value="Unassembled WGS sequence"/>
</dbReference>
<dbReference type="RefSeq" id="WP_343880055.1">
    <property type="nucleotide sequence ID" value="NZ_BAAAFO010000001.1"/>
</dbReference>
<dbReference type="PROSITE" id="PS50931">
    <property type="entry name" value="HTH_LYSR"/>
    <property type="match status" value="1"/>
</dbReference>
<evidence type="ECO:0000256" key="4">
    <source>
        <dbReference type="ARBA" id="ARBA00023163"/>
    </source>
</evidence>
<comment type="similarity">
    <text evidence="1">Belongs to the LysR transcriptional regulatory family.</text>
</comment>
<evidence type="ECO:0000313" key="6">
    <source>
        <dbReference type="EMBL" id="GAA0243274.1"/>
    </source>
</evidence>
<name>A0ABP3DUR6_9GAMM</name>
<organism evidence="6 7">
    <name type="scientific">Rhodanobacter caeni</name>
    <dbReference type="NCBI Taxonomy" id="657654"/>
    <lineage>
        <taxon>Bacteria</taxon>
        <taxon>Pseudomonadati</taxon>
        <taxon>Pseudomonadota</taxon>
        <taxon>Gammaproteobacteria</taxon>
        <taxon>Lysobacterales</taxon>
        <taxon>Rhodanobacteraceae</taxon>
        <taxon>Rhodanobacter</taxon>
    </lineage>
</organism>
<dbReference type="PRINTS" id="PR00039">
    <property type="entry name" value="HTHLYSR"/>
</dbReference>
<feature type="domain" description="HTH lysR-type" evidence="5">
    <location>
        <begin position="1"/>
        <end position="58"/>
    </location>
</feature>
<dbReference type="PANTHER" id="PTHR30346:SF28">
    <property type="entry name" value="HTH-TYPE TRANSCRIPTIONAL REGULATOR CYNR"/>
    <property type="match status" value="1"/>
</dbReference>
<keyword evidence="3" id="KW-0238">DNA-binding</keyword>
<accession>A0ABP3DUR6</accession>
<dbReference type="Pfam" id="PF03466">
    <property type="entry name" value="LysR_substrate"/>
    <property type="match status" value="1"/>
</dbReference>
<dbReference type="Gene3D" id="1.10.10.10">
    <property type="entry name" value="Winged helix-like DNA-binding domain superfamily/Winged helix DNA-binding domain"/>
    <property type="match status" value="1"/>
</dbReference>
<protein>
    <submittedName>
        <fullName evidence="6">LysR family transcriptional regulator</fullName>
    </submittedName>
</protein>
<evidence type="ECO:0000256" key="3">
    <source>
        <dbReference type="ARBA" id="ARBA00023125"/>
    </source>
</evidence>
<dbReference type="Pfam" id="PF00126">
    <property type="entry name" value="HTH_1"/>
    <property type="match status" value="1"/>
</dbReference>